<evidence type="ECO:0000256" key="5">
    <source>
        <dbReference type="ARBA" id="ARBA00022989"/>
    </source>
</evidence>
<feature type="transmembrane region" description="Helical" evidence="7">
    <location>
        <begin position="6"/>
        <end position="24"/>
    </location>
</feature>
<evidence type="ECO:0000313" key="9">
    <source>
        <dbReference type="EMBL" id="SQD92540.1"/>
    </source>
</evidence>
<keyword evidence="3" id="KW-1003">Cell membrane</keyword>
<evidence type="ECO:0000313" key="10">
    <source>
        <dbReference type="Proteomes" id="UP000249818"/>
    </source>
</evidence>
<dbReference type="PROSITE" id="PS50928">
    <property type="entry name" value="ABC_TM1"/>
    <property type="match status" value="1"/>
</dbReference>
<feature type="transmembrane region" description="Helical" evidence="7">
    <location>
        <begin position="210"/>
        <end position="233"/>
    </location>
</feature>
<evidence type="ECO:0000256" key="4">
    <source>
        <dbReference type="ARBA" id="ARBA00022692"/>
    </source>
</evidence>
<keyword evidence="2 7" id="KW-0813">Transport</keyword>
<feature type="transmembrane region" description="Helical" evidence="7">
    <location>
        <begin position="98"/>
        <end position="117"/>
    </location>
</feature>
<dbReference type="InterPro" id="IPR035906">
    <property type="entry name" value="MetI-like_sf"/>
</dbReference>
<evidence type="ECO:0000256" key="7">
    <source>
        <dbReference type="RuleBase" id="RU363032"/>
    </source>
</evidence>
<dbReference type="EMBL" id="LS483254">
    <property type="protein sequence ID" value="SQD92540.1"/>
    <property type="molecule type" value="Genomic_DNA"/>
</dbReference>
<gene>
    <name evidence="9" type="primary">aglF</name>
    <name evidence="9" type="ORF">BARAN1_0516</name>
</gene>
<dbReference type="PANTHER" id="PTHR43227">
    <property type="entry name" value="BLL4140 PROTEIN"/>
    <property type="match status" value="1"/>
</dbReference>
<keyword evidence="6 7" id="KW-0472">Membrane</keyword>
<dbReference type="Proteomes" id="UP000249818">
    <property type="component" value="Chromosome BARAN1"/>
</dbReference>
<dbReference type="KEGG" id="bana:BARAN1_0516"/>
<evidence type="ECO:0000259" key="8">
    <source>
        <dbReference type="PROSITE" id="PS50928"/>
    </source>
</evidence>
<comment type="subcellular location">
    <subcellularLocation>
        <location evidence="1 7">Cell membrane</location>
        <topology evidence="1 7">Multi-pass membrane protein</topology>
    </subcellularLocation>
</comment>
<feature type="transmembrane region" description="Helical" evidence="7">
    <location>
        <begin position="153"/>
        <end position="177"/>
    </location>
</feature>
<evidence type="ECO:0000256" key="6">
    <source>
        <dbReference type="ARBA" id="ARBA00023136"/>
    </source>
</evidence>
<protein>
    <submittedName>
        <fullName evidence="9">Alpha-glucoside transport system permease protein AglF</fullName>
    </submittedName>
</protein>
<accession>A0A2X3L185</accession>
<dbReference type="Pfam" id="PF00528">
    <property type="entry name" value="BPD_transp_1"/>
    <property type="match status" value="1"/>
</dbReference>
<dbReference type="InterPro" id="IPR050809">
    <property type="entry name" value="UgpAE/MalFG_permease"/>
</dbReference>
<keyword evidence="10" id="KW-1185">Reference proteome</keyword>
<dbReference type="InterPro" id="IPR000515">
    <property type="entry name" value="MetI-like"/>
</dbReference>
<feature type="transmembrane region" description="Helical" evidence="7">
    <location>
        <begin position="65"/>
        <end position="86"/>
    </location>
</feature>
<dbReference type="SUPFAM" id="SSF161098">
    <property type="entry name" value="MetI-like"/>
    <property type="match status" value="1"/>
</dbReference>
<feature type="transmembrane region" description="Helical" evidence="7">
    <location>
        <begin position="253"/>
        <end position="278"/>
    </location>
</feature>
<evidence type="ECO:0000256" key="1">
    <source>
        <dbReference type="ARBA" id="ARBA00004651"/>
    </source>
</evidence>
<evidence type="ECO:0000256" key="2">
    <source>
        <dbReference type="ARBA" id="ARBA00022448"/>
    </source>
</evidence>
<dbReference type="GO" id="GO:0055085">
    <property type="term" value="P:transmembrane transport"/>
    <property type="evidence" value="ECO:0007669"/>
    <property type="project" value="InterPro"/>
</dbReference>
<organism evidence="9 10">
    <name type="scientific">Candidatus Bipolaricaulis anaerobius</name>
    <dbReference type="NCBI Taxonomy" id="2026885"/>
    <lineage>
        <taxon>Bacteria</taxon>
        <taxon>Candidatus Bipolaricaulota</taxon>
        <taxon>Candidatus Bipolaricaulia</taxon>
        <taxon>Candidatus Bipolaricaulales</taxon>
        <taxon>Candidatus Bipolaricaulaceae</taxon>
        <taxon>Candidatus Bipolaricaulis</taxon>
    </lineage>
</organism>
<dbReference type="Gene3D" id="1.10.3720.10">
    <property type="entry name" value="MetI-like"/>
    <property type="match status" value="1"/>
</dbReference>
<evidence type="ECO:0000256" key="3">
    <source>
        <dbReference type="ARBA" id="ARBA00022475"/>
    </source>
</evidence>
<dbReference type="PANTHER" id="PTHR43227:SF8">
    <property type="entry name" value="DIACETYLCHITOBIOSE UPTAKE SYSTEM PERMEASE PROTEIN DASB"/>
    <property type="match status" value="1"/>
</dbReference>
<dbReference type="CDD" id="cd06261">
    <property type="entry name" value="TM_PBP2"/>
    <property type="match status" value="1"/>
</dbReference>
<comment type="similarity">
    <text evidence="7">Belongs to the binding-protein-dependent transport system permease family.</text>
</comment>
<sequence>MNMGRAHWLYLAPALLLLGVFLVYPSAETIRLSFYGPRSDTFVGFQNYIQAFTSRPMIIAFRNNLLWLVVFTTFTVGMGLVLAVLLDRVRYEAVIKSVIFLPMAISYVAAGVIWRFVYAFRPAVSPQIGLLNAIVVALGGQPVGWLIERPWINNLALIVVGVWVWTGFCMVVLSAAYKGIPKEMQEAARIDGANEWQVFRHVTIPFLKSTLAVVTTTMIVFVLKVFDIVYMMTNGAYDTDVIANRMYNEMFQFNNYGLASAIAVVLFLAIIPFLVINVRRFRTQEAVR</sequence>
<keyword evidence="5 7" id="KW-1133">Transmembrane helix</keyword>
<reference evidence="10" key="1">
    <citation type="submission" date="2018-05" db="EMBL/GenBank/DDBJ databases">
        <authorList>
            <person name="Hao L."/>
        </authorList>
    </citation>
    <scope>NUCLEOTIDE SEQUENCE [LARGE SCALE GENOMIC DNA]</scope>
</reference>
<name>A0A2X3L185_9BACT</name>
<dbReference type="GO" id="GO:0005886">
    <property type="term" value="C:plasma membrane"/>
    <property type="evidence" value="ECO:0007669"/>
    <property type="project" value="UniProtKB-SubCell"/>
</dbReference>
<dbReference type="AlphaFoldDB" id="A0A2X3L185"/>
<feature type="domain" description="ABC transmembrane type-1" evidence="8">
    <location>
        <begin position="61"/>
        <end position="277"/>
    </location>
</feature>
<proteinExistence type="inferred from homology"/>
<dbReference type="RefSeq" id="WP_231944290.1">
    <property type="nucleotide sequence ID" value="NZ_LS483254.1"/>
</dbReference>
<keyword evidence="4 7" id="KW-0812">Transmembrane</keyword>